<dbReference type="GO" id="GO:0032259">
    <property type="term" value="P:methylation"/>
    <property type="evidence" value="ECO:0007669"/>
    <property type="project" value="UniProtKB-KW"/>
</dbReference>
<dbReference type="SUPFAM" id="SSF53335">
    <property type="entry name" value="S-adenosyl-L-methionine-dependent methyltransferases"/>
    <property type="match status" value="1"/>
</dbReference>
<name>A0ABZ0KZ76_9BACL</name>
<dbReference type="InterPro" id="IPR029063">
    <property type="entry name" value="SAM-dependent_MTases_sf"/>
</dbReference>
<gene>
    <name evidence="6" type="ORF">PGH26_07040</name>
</gene>
<dbReference type="GO" id="GO:0008168">
    <property type="term" value="F:methyltransferase activity"/>
    <property type="evidence" value="ECO:0007669"/>
    <property type="project" value="UniProtKB-KW"/>
</dbReference>
<dbReference type="Proteomes" id="UP001303532">
    <property type="component" value="Chromosome"/>
</dbReference>
<accession>A0ABZ0KZ76</accession>
<evidence type="ECO:0000259" key="5">
    <source>
        <dbReference type="Pfam" id="PF13847"/>
    </source>
</evidence>
<evidence type="ECO:0000256" key="3">
    <source>
        <dbReference type="ARBA" id="ARBA00022679"/>
    </source>
</evidence>
<evidence type="ECO:0000256" key="4">
    <source>
        <dbReference type="ARBA" id="ARBA00025707"/>
    </source>
</evidence>
<reference evidence="6 7" key="1">
    <citation type="submission" date="2023-01" db="EMBL/GenBank/DDBJ databases">
        <title>Sporosarcina sp. nov., isolated from Korean tranditional fermented seafood 'Jeotgal'.</title>
        <authorList>
            <person name="Yang A.-I."/>
        </authorList>
    </citation>
    <scope>NUCLEOTIDE SEQUENCE [LARGE SCALE GENOMIC DNA]</scope>
    <source>
        <strain evidence="6 7">B2O-1</strain>
    </source>
</reference>
<sequence>MQKNYLDCLAVFGVGGAHPGGLQLTKTMLADEEFDGNIVVLDAGCGTGQTAEYLAKNNDCKILAVDNNPLMIEKAVKRLARLNKNIWTEIADIESLAYENDLIDVVLSESVIAFTTPAISIPELSRVLKKGGRLFAIEMVLEQPVSDEEKEIIMEFYGMEQLWTESEWENAFLQAGLRVQSIERPRLENTVNHESASDFLLSDSIDEAYYDMLDKHLIVTENYKSQLGFRIFKCTK</sequence>
<keyword evidence="2 6" id="KW-0489">Methyltransferase</keyword>
<feature type="domain" description="Methyltransferase" evidence="5">
    <location>
        <begin position="36"/>
        <end position="151"/>
    </location>
</feature>
<evidence type="ECO:0000256" key="1">
    <source>
        <dbReference type="ARBA" id="ARBA00005189"/>
    </source>
</evidence>
<evidence type="ECO:0000256" key="2">
    <source>
        <dbReference type="ARBA" id="ARBA00022603"/>
    </source>
</evidence>
<dbReference type="InterPro" id="IPR025714">
    <property type="entry name" value="Methyltranfer_dom"/>
</dbReference>
<dbReference type="PANTHER" id="PTHR44307">
    <property type="entry name" value="PHOSPHOETHANOLAMINE METHYLTRANSFERASE"/>
    <property type="match status" value="1"/>
</dbReference>
<keyword evidence="7" id="KW-1185">Reference proteome</keyword>
<dbReference type="EMBL" id="CP116341">
    <property type="protein sequence ID" value="WOV85686.1"/>
    <property type="molecule type" value="Genomic_DNA"/>
</dbReference>
<evidence type="ECO:0000313" key="7">
    <source>
        <dbReference type="Proteomes" id="UP001303532"/>
    </source>
</evidence>
<dbReference type="PANTHER" id="PTHR44307:SF2">
    <property type="entry name" value="PHOSPHOETHANOLAMINE METHYLTRANSFERASE ISOFORM X1"/>
    <property type="match status" value="1"/>
</dbReference>
<comment type="pathway">
    <text evidence="4">Phospholipid metabolism.</text>
</comment>
<dbReference type="Pfam" id="PF13847">
    <property type="entry name" value="Methyltransf_31"/>
    <property type="match status" value="1"/>
</dbReference>
<comment type="pathway">
    <text evidence="1">Lipid metabolism.</text>
</comment>
<dbReference type="CDD" id="cd02440">
    <property type="entry name" value="AdoMet_MTases"/>
    <property type="match status" value="1"/>
</dbReference>
<dbReference type="Gene3D" id="3.40.50.150">
    <property type="entry name" value="Vaccinia Virus protein VP39"/>
    <property type="match status" value="1"/>
</dbReference>
<evidence type="ECO:0000313" key="6">
    <source>
        <dbReference type="EMBL" id="WOV85686.1"/>
    </source>
</evidence>
<dbReference type="RefSeq" id="WP_323693284.1">
    <property type="nucleotide sequence ID" value="NZ_CP116341.1"/>
</dbReference>
<keyword evidence="3" id="KW-0808">Transferase</keyword>
<proteinExistence type="predicted"/>
<organism evidence="6 7">
    <name type="scientific">Sporosarcina jeotgali</name>
    <dbReference type="NCBI Taxonomy" id="3020056"/>
    <lineage>
        <taxon>Bacteria</taxon>
        <taxon>Bacillati</taxon>
        <taxon>Bacillota</taxon>
        <taxon>Bacilli</taxon>
        <taxon>Bacillales</taxon>
        <taxon>Caryophanaceae</taxon>
        <taxon>Sporosarcina</taxon>
    </lineage>
</organism>
<protein>
    <submittedName>
        <fullName evidence="6">Class I SAM-dependent methyltransferase</fullName>
    </submittedName>
</protein>